<reference evidence="1 2" key="1">
    <citation type="submission" date="2020-08" db="EMBL/GenBank/DDBJ databases">
        <title>Edaphobacter telluris sp. nov. and Acidobacterium dinghuensis sp. nov., two acidobacteria isolated from forest soil.</title>
        <authorList>
            <person name="Fu J."/>
            <person name="Qiu L."/>
        </authorList>
    </citation>
    <scope>NUCLEOTIDE SEQUENCE [LARGE SCALE GENOMIC DNA]</scope>
    <source>
        <strain evidence="1">4Y35</strain>
    </source>
</reference>
<sequence>MPKDYNELFKSDSLGFMKKYTVTPANHIGSHGTTIGDLNLKRKVKVYQKDTYEYNQMGPGNLVGYINFTKVPHNTVNAGQKGNIVVTGSYTFDPNAVAVHYLPWYDQKIISLTIPPMPPNGGGTRYFFTAAINGCSVFIKGTQQSPTIFHAGGKTVKPGSDPKDGAKFWREMMRTRTETKTGKILGEVNKTMYVTDRKDKALGTANSRLFDAWLRQNPNGFRIEDVDPHGCVFGKREGGLWTFYLQENVTITYTSFLPQPDGNIVEKQHSVMRPLQVTEVFPNGKKHVKVNPLLSRPLKA</sequence>
<gene>
    <name evidence="1" type="ORF">H7849_20460</name>
</gene>
<name>A0A7G8BFV5_9BACT</name>
<organism evidence="1 2">
    <name type="scientific">Alloacidobacterium dinghuense</name>
    <dbReference type="NCBI Taxonomy" id="2763107"/>
    <lineage>
        <taxon>Bacteria</taxon>
        <taxon>Pseudomonadati</taxon>
        <taxon>Acidobacteriota</taxon>
        <taxon>Terriglobia</taxon>
        <taxon>Terriglobales</taxon>
        <taxon>Acidobacteriaceae</taxon>
        <taxon>Alloacidobacterium</taxon>
    </lineage>
</organism>
<evidence type="ECO:0000313" key="2">
    <source>
        <dbReference type="Proteomes" id="UP000515312"/>
    </source>
</evidence>
<dbReference type="EMBL" id="CP060394">
    <property type="protein sequence ID" value="QNI31425.1"/>
    <property type="molecule type" value="Genomic_DNA"/>
</dbReference>
<dbReference type="Proteomes" id="UP000515312">
    <property type="component" value="Chromosome"/>
</dbReference>
<keyword evidence="2" id="KW-1185">Reference proteome</keyword>
<proteinExistence type="predicted"/>
<dbReference type="KEGG" id="adin:H7849_20460"/>
<evidence type="ECO:0000313" key="1">
    <source>
        <dbReference type="EMBL" id="QNI31425.1"/>
    </source>
</evidence>
<protein>
    <submittedName>
        <fullName evidence="1">Uncharacterized protein</fullName>
    </submittedName>
</protein>
<dbReference type="RefSeq" id="WP_186742053.1">
    <property type="nucleotide sequence ID" value="NZ_CP060394.1"/>
</dbReference>
<accession>A0A7G8BFV5</accession>
<dbReference type="AlphaFoldDB" id="A0A7G8BFV5"/>